<keyword evidence="3 4" id="KW-0349">Heme</keyword>
<comment type="cofactor">
    <cofactor evidence="3">
        <name>heme</name>
        <dbReference type="ChEBI" id="CHEBI:30413"/>
    </cofactor>
</comment>
<evidence type="ECO:0000256" key="3">
    <source>
        <dbReference type="PIRSR" id="PIRSR602403-1"/>
    </source>
</evidence>
<evidence type="ECO:0000313" key="6">
    <source>
        <dbReference type="Proteomes" id="UP000218238"/>
    </source>
</evidence>
<gene>
    <name evidence="5" type="ORF">CK510_13625</name>
</gene>
<dbReference type="InterPro" id="IPR001128">
    <property type="entry name" value="Cyt_P450"/>
</dbReference>
<accession>A0A2A2TI67</accession>
<keyword evidence="2 3" id="KW-0408">Iron</keyword>
<keyword evidence="4" id="KW-0560">Oxidoreductase</keyword>
<protein>
    <recommendedName>
        <fullName evidence="7">Cytochrome P450</fullName>
    </recommendedName>
</protein>
<dbReference type="PROSITE" id="PS00086">
    <property type="entry name" value="CYTOCHROME_P450"/>
    <property type="match status" value="1"/>
</dbReference>
<evidence type="ECO:0000256" key="4">
    <source>
        <dbReference type="RuleBase" id="RU000461"/>
    </source>
</evidence>
<dbReference type="Pfam" id="PF00067">
    <property type="entry name" value="p450"/>
    <property type="match status" value="1"/>
</dbReference>
<dbReference type="GO" id="GO:0016705">
    <property type="term" value="F:oxidoreductase activity, acting on paired donors, with incorporation or reduction of molecular oxygen"/>
    <property type="evidence" value="ECO:0007669"/>
    <property type="project" value="InterPro"/>
</dbReference>
<comment type="similarity">
    <text evidence="4">Belongs to the cytochrome P450 family.</text>
</comment>
<keyword evidence="1 3" id="KW-0479">Metal-binding</keyword>
<dbReference type="Proteomes" id="UP000218238">
    <property type="component" value="Unassembled WGS sequence"/>
</dbReference>
<dbReference type="RefSeq" id="WP_095722215.1">
    <property type="nucleotide sequence ID" value="NZ_NTFS01000135.1"/>
</dbReference>
<dbReference type="InterPro" id="IPR017972">
    <property type="entry name" value="Cyt_P450_CS"/>
</dbReference>
<dbReference type="InterPro" id="IPR002403">
    <property type="entry name" value="Cyt_P450_E_grp-IV"/>
</dbReference>
<organism evidence="5 6">
    <name type="scientific">Brunnivagina elsteri CCALA 953</name>
    <dbReference type="NCBI Taxonomy" id="987040"/>
    <lineage>
        <taxon>Bacteria</taxon>
        <taxon>Bacillati</taxon>
        <taxon>Cyanobacteriota</taxon>
        <taxon>Cyanophyceae</taxon>
        <taxon>Nostocales</taxon>
        <taxon>Calotrichaceae</taxon>
        <taxon>Brunnivagina</taxon>
    </lineage>
</organism>
<reference evidence="5 6" key="1">
    <citation type="submission" date="2017-08" db="EMBL/GenBank/DDBJ databases">
        <title>Draft genome sequence of filamentous cyanobacterium Calothrix elsteri CCALA 953.</title>
        <authorList>
            <person name="Gagunashvili A.N."/>
            <person name="Elster J."/>
            <person name="Andresson O.S."/>
        </authorList>
    </citation>
    <scope>NUCLEOTIDE SEQUENCE [LARGE SCALE GENOMIC DNA]</scope>
    <source>
        <strain evidence="5 6">CCALA 953</strain>
    </source>
</reference>
<keyword evidence="6" id="KW-1185">Reference proteome</keyword>
<dbReference type="PRINTS" id="PR00465">
    <property type="entry name" value="EP450IV"/>
</dbReference>
<dbReference type="OrthoDB" id="446280at2"/>
<dbReference type="GO" id="GO:0004497">
    <property type="term" value="F:monooxygenase activity"/>
    <property type="evidence" value="ECO:0007669"/>
    <property type="project" value="UniProtKB-KW"/>
</dbReference>
<evidence type="ECO:0008006" key="7">
    <source>
        <dbReference type="Google" id="ProtNLM"/>
    </source>
</evidence>
<feature type="binding site" description="axial binding residue" evidence="3">
    <location>
        <position position="23"/>
    </location>
    <ligand>
        <name>heme</name>
        <dbReference type="ChEBI" id="CHEBI:30413"/>
    </ligand>
    <ligandPart>
        <name>Fe</name>
        <dbReference type="ChEBI" id="CHEBI:18248"/>
    </ligandPart>
</feature>
<dbReference type="GO" id="GO:0005506">
    <property type="term" value="F:iron ion binding"/>
    <property type="evidence" value="ECO:0007669"/>
    <property type="project" value="InterPro"/>
</dbReference>
<name>A0A2A2TI67_9CYAN</name>
<dbReference type="GO" id="GO:0020037">
    <property type="term" value="F:heme binding"/>
    <property type="evidence" value="ECO:0007669"/>
    <property type="project" value="InterPro"/>
</dbReference>
<dbReference type="AlphaFoldDB" id="A0A2A2TI67"/>
<sequence length="88" mass="10146">MRVIWLREELNEYLPFGGGDHRCIGLAFAMYEMKIVLATVLSKYQLSLVDKRLDNRSIKPVRRGLTISAPGSMKMRANPIIKNFKHQI</sequence>
<keyword evidence="4" id="KW-0503">Monooxygenase</keyword>
<dbReference type="Gene3D" id="1.10.630.10">
    <property type="entry name" value="Cytochrome P450"/>
    <property type="match status" value="1"/>
</dbReference>
<evidence type="ECO:0000313" key="5">
    <source>
        <dbReference type="EMBL" id="PAX53497.1"/>
    </source>
</evidence>
<dbReference type="EMBL" id="NTFS01000135">
    <property type="protein sequence ID" value="PAX53497.1"/>
    <property type="molecule type" value="Genomic_DNA"/>
</dbReference>
<dbReference type="InterPro" id="IPR036396">
    <property type="entry name" value="Cyt_P450_sf"/>
</dbReference>
<proteinExistence type="inferred from homology"/>
<dbReference type="SUPFAM" id="SSF48264">
    <property type="entry name" value="Cytochrome P450"/>
    <property type="match status" value="1"/>
</dbReference>
<comment type="caution">
    <text evidence="5">The sequence shown here is derived from an EMBL/GenBank/DDBJ whole genome shotgun (WGS) entry which is preliminary data.</text>
</comment>
<evidence type="ECO:0000256" key="2">
    <source>
        <dbReference type="ARBA" id="ARBA00023004"/>
    </source>
</evidence>
<evidence type="ECO:0000256" key="1">
    <source>
        <dbReference type="ARBA" id="ARBA00022723"/>
    </source>
</evidence>